<dbReference type="GO" id="GO:0009103">
    <property type="term" value="P:lipopolysaccharide biosynthetic process"/>
    <property type="evidence" value="ECO:0007669"/>
    <property type="project" value="TreeGrafter"/>
</dbReference>
<evidence type="ECO:0000313" key="4">
    <source>
        <dbReference type="EMBL" id="TWF86311.1"/>
    </source>
</evidence>
<keyword evidence="2" id="KW-0812">Transmembrane</keyword>
<dbReference type="PANTHER" id="PTHR23028">
    <property type="entry name" value="ACETYLTRANSFERASE"/>
    <property type="match status" value="1"/>
</dbReference>
<feature type="transmembrane region" description="Helical" evidence="2">
    <location>
        <begin position="378"/>
        <end position="400"/>
    </location>
</feature>
<evidence type="ECO:0000256" key="2">
    <source>
        <dbReference type="SAM" id="Phobius"/>
    </source>
</evidence>
<comment type="caution">
    <text evidence="4">The sequence shown here is derived from an EMBL/GenBank/DDBJ whole genome shotgun (WGS) entry which is preliminary data.</text>
</comment>
<dbReference type="AlphaFoldDB" id="A0A561TGW8"/>
<evidence type="ECO:0000256" key="1">
    <source>
        <dbReference type="SAM" id="MobiDB-lite"/>
    </source>
</evidence>
<keyword evidence="5" id="KW-1185">Reference proteome</keyword>
<feature type="region of interest" description="Disordered" evidence="1">
    <location>
        <begin position="1"/>
        <end position="116"/>
    </location>
</feature>
<name>A0A561TGW8_9ACTN</name>
<feature type="transmembrane region" description="Helical" evidence="2">
    <location>
        <begin position="318"/>
        <end position="336"/>
    </location>
</feature>
<dbReference type="EMBL" id="VIWV01000001">
    <property type="protein sequence ID" value="TWF86311.1"/>
    <property type="molecule type" value="Genomic_DNA"/>
</dbReference>
<dbReference type="Proteomes" id="UP000316603">
    <property type="component" value="Unassembled WGS sequence"/>
</dbReference>
<feature type="compositionally biased region" description="Gly residues" evidence="1">
    <location>
        <begin position="76"/>
        <end position="88"/>
    </location>
</feature>
<keyword evidence="2" id="KW-1133">Transmembrane helix</keyword>
<keyword evidence="2" id="KW-0472">Membrane</keyword>
<dbReference type="Pfam" id="PF01757">
    <property type="entry name" value="Acyl_transf_3"/>
    <property type="match status" value="1"/>
</dbReference>
<dbReference type="PANTHER" id="PTHR23028:SF53">
    <property type="entry name" value="ACYL_TRANSF_3 DOMAIN-CONTAINING PROTEIN"/>
    <property type="match status" value="1"/>
</dbReference>
<feature type="transmembrane region" description="Helical" evidence="2">
    <location>
        <begin position="348"/>
        <end position="366"/>
    </location>
</feature>
<evidence type="ECO:0000313" key="5">
    <source>
        <dbReference type="Proteomes" id="UP000316603"/>
    </source>
</evidence>
<dbReference type="GO" id="GO:0016747">
    <property type="term" value="F:acyltransferase activity, transferring groups other than amino-acyl groups"/>
    <property type="evidence" value="ECO:0007669"/>
    <property type="project" value="InterPro"/>
</dbReference>
<dbReference type="GO" id="GO:0016020">
    <property type="term" value="C:membrane"/>
    <property type="evidence" value="ECO:0007669"/>
    <property type="project" value="TreeGrafter"/>
</dbReference>
<feature type="compositionally biased region" description="Gly residues" evidence="1">
    <location>
        <begin position="24"/>
        <end position="38"/>
    </location>
</feature>
<evidence type="ECO:0000259" key="3">
    <source>
        <dbReference type="Pfam" id="PF01757"/>
    </source>
</evidence>
<organism evidence="4 5">
    <name type="scientific">Streptomyces capillispiralis</name>
    <dbReference type="NCBI Taxonomy" id="68182"/>
    <lineage>
        <taxon>Bacteria</taxon>
        <taxon>Bacillati</taxon>
        <taxon>Actinomycetota</taxon>
        <taxon>Actinomycetes</taxon>
        <taxon>Kitasatosporales</taxon>
        <taxon>Streptomycetaceae</taxon>
        <taxon>Streptomyces</taxon>
    </lineage>
</organism>
<reference evidence="4 5" key="1">
    <citation type="submission" date="2019-06" db="EMBL/GenBank/DDBJ databases">
        <title>Sequencing the genomes of 1000 actinobacteria strains.</title>
        <authorList>
            <person name="Klenk H.-P."/>
        </authorList>
    </citation>
    <scope>NUCLEOTIDE SEQUENCE [LARGE SCALE GENOMIC DNA]</scope>
    <source>
        <strain evidence="4 5">DSM 41695</strain>
    </source>
</reference>
<feature type="transmembrane region" description="Helical" evidence="2">
    <location>
        <begin position="195"/>
        <end position="219"/>
    </location>
</feature>
<sequence length="481" mass="50547">MAKAPDPTTAEDIGPETRTAGAGARTGPGTGARTGPGTGARTRAGTGTRTGARTGPRPRHGTGTGTRTGTRTEDGTGTGTEGGTGARTGAGDPARSSGPATGAPGPTATPAADRGFPSALAHSGRVPALDGLRTCAVALVVVYHVAPDLVPGGSVAVDLFFTLSGFVITRLLLAEYARTGGVALLPFYRRRWLRLVPALLVLCAVCAALSLTTSLWGFADSWRAAGVSALFLVNVVRATESGPYSDFTGPLAHTWSLGVEEQFYLLWPLVLLALLRYTRARTVLLCTAALCALPVLWRCALWAPDAAHRVYNGTDTRADQLLAGALVAVVLARLRADDPRLARLRTWAGRLAWPALGLLALVAWRVPVTADSGAWTAVWYTAGFLGVAVLSATVVAGLELRPGGWLSRLLSPAPLAWTGRHLSYGVYLWHYPVVRLLASLGMEDGRLPATVVLTLLLALLSHRLVEAPFLRRAHRPAVRRP</sequence>
<feature type="compositionally biased region" description="Low complexity" evidence="1">
    <location>
        <begin position="39"/>
        <end position="55"/>
    </location>
</feature>
<feature type="transmembrane region" description="Helical" evidence="2">
    <location>
        <begin position="152"/>
        <end position="174"/>
    </location>
</feature>
<feature type="domain" description="Acyltransferase 3" evidence="3">
    <location>
        <begin position="127"/>
        <end position="458"/>
    </location>
</feature>
<dbReference type="InterPro" id="IPR002656">
    <property type="entry name" value="Acyl_transf_3_dom"/>
</dbReference>
<feature type="transmembrane region" description="Helical" evidence="2">
    <location>
        <begin position="255"/>
        <end position="275"/>
    </location>
</feature>
<dbReference type="InterPro" id="IPR050879">
    <property type="entry name" value="Acyltransferase_3"/>
</dbReference>
<gene>
    <name evidence="4" type="ORF">FHX78_113276</name>
</gene>
<feature type="compositionally biased region" description="Low complexity" evidence="1">
    <location>
        <begin position="89"/>
        <end position="112"/>
    </location>
</feature>
<accession>A0A561TGW8</accession>
<feature type="transmembrane region" description="Helical" evidence="2">
    <location>
        <begin position="282"/>
        <end position="303"/>
    </location>
</feature>
<protein>
    <submittedName>
        <fullName evidence="4">Peptidoglycan/LPS O-acetylase OafA/YrhL</fullName>
    </submittedName>
</protein>
<proteinExistence type="predicted"/>